<proteinExistence type="predicted"/>
<evidence type="ECO:0000313" key="1">
    <source>
        <dbReference type="EMBL" id="KBZ61232.1"/>
    </source>
</evidence>
<gene>
    <name evidence="1" type="ORF">K875_04183</name>
</gene>
<organism evidence="1 2">
    <name type="scientific">Mycobacterium [tuberculosis] TKK-01-0051</name>
    <dbReference type="NCBI Taxonomy" id="1324261"/>
    <lineage>
        <taxon>Bacteria</taxon>
        <taxon>Bacillati</taxon>
        <taxon>Actinomycetota</taxon>
        <taxon>Actinomycetes</taxon>
        <taxon>Mycobacteriales</taxon>
        <taxon>Mycobacteriaceae</taxon>
        <taxon>Mycobacterium</taxon>
        <taxon>Mycobacterium avium complex (MAC)</taxon>
    </lineage>
</organism>
<protein>
    <submittedName>
        <fullName evidence="1">Uncharacterized protein</fullName>
    </submittedName>
</protein>
<evidence type="ECO:0000313" key="2">
    <source>
        <dbReference type="Proteomes" id="UP000025947"/>
    </source>
</evidence>
<dbReference type="HOGENOM" id="CLU_1105447_0_0_11"/>
<comment type="caution">
    <text evidence="1">The sequence shown here is derived from an EMBL/GenBank/DDBJ whole genome shotgun (WGS) entry which is preliminary data.</text>
</comment>
<sequence length="283" mass="32319">MDEEPEELYVTDFSNVPGADEYREQLESARREARRRYRDHLTTVFDLHGAPEPAVLADVALDALTVWRYVDSGERCRCGCHPRLPETDLHDYGFACTCARTREERRRTWHEWLNNINAFWESPEGQRITADEQAAEADLQAWLAGQQGVTVNSHGGLAPEQWYGEVDGHSFFFRERHGEWRIELDLRPSGRVIRTLAGTNSDGTPQSGQKELDEGDIIAHGTIDDDRYGARPVERAQFIIDTIRIHLARQICTLHHDDLSSIEGLLGTRITWCPACGTRLPRR</sequence>
<accession>A0A051TW70</accession>
<name>A0A051TW70_9MYCO</name>
<dbReference type="RefSeq" id="WP_044486630.1">
    <property type="nucleotide sequence ID" value="NZ_KK328284.1"/>
</dbReference>
<dbReference type="Proteomes" id="UP000025947">
    <property type="component" value="Unassembled WGS sequence"/>
</dbReference>
<dbReference type="AlphaFoldDB" id="A0A051TW70"/>
<reference evidence="1 2" key="1">
    <citation type="submission" date="2014-04" db="EMBL/GenBank/DDBJ databases">
        <title>The Genome Sequence of Mycobacterium tuberculosis TKK-01-0051.</title>
        <authorList>
            <consortium name="The Broad Institute Genomics Platform"/>
            <consortium name="The Broad Institute Genome Sequencing Center for Infectious Disease"/>
            <person name="Earl A.M."/>
            <person name="Cohen K."/>
            <person name="Pym A."/>
            <person name="Bishai W."/>
            <person name="Maharaj K."/>
            <person name="Desjardins C."/>
            <person name="Abeel T."/>
            <person name="Young S."/>
            <person name="Zeng Q."/>
            <person name="Gargeya S."/>
            <person name="Abouelleil A."/>
            <person name="Alvarado L."/>
            <person name="Chapman S.B."/>
            <person name="Gainer-Dewar J."/>
            <person name="Goldberg J."/>
            <person name="Griggs A."/>
            <person name="Gujja S."/>
            <person name="Hansen M."/>
            <person name="Howarth C."/>
            <person name="Imamovic A."/>
            <person name="Larimer J."/>
            <person name="Murphy C."/>
            <person name="Naylor J."/>
            <person name="Pearson M."/>
            <person name="Poon T.W."/>
            <person name="Priest M."/>
            <person name="Roberts A."/>
            <person name="Saif S."/>
            <person name="Shea T."/>
            <person name="Sykes S."/>
            <person name="Wortman J."/>
            <person name="Nusbaum C."/>
            <person name="Birren B."/>
        </authorList>
    </citation>
    <scope>NUCLEOTIDE SEQUENCE [LARGE SCALE GENOMIC DNA]</scope>
    <source>
        <strain evidence="1 2">TKK-01-0051</strain>
    </source>
</reference>
<keyword evidence="2" id="KW-1185">Reference proteome</keyword>
<dbReference type="EMBL" id="JLXW01000010">
    <property type="protein sequence ID" value="KBZ61232.1"/>
    <property type="molecule type" value="Genomic_DNA"/>
</dbReference>
<dbReference type="PATRIC" id="fig|1324261.3.peg.4226"/>